<accession>A0A2T1HNF6</accession>
<organism evidence="7 8">
    <name type="scientific">Alsobacter soli</name>
    <dbReference type="NCBI Taxonomy" id="2109933"/>
    <lineage>
        <taxon>Bacteria</taxon>
        <taxon>Pseudomonadati</taxon>
        <taxon>Pseudomonadota</taxon>
        <taxon>Alphaproteobacteria</taxon>
        <taxon>Hyphomicrobiales</taxon>
        <taxon>Alsobacteraceae</taxon>
        <taxon>Alsobacter</taxon>
    </lineage>
</organism>
<dbReference type="InterPro" id="IPR013563">
    <property type="entry name" value="Oligopep_ABC_C"/>
</dbReference>
<keyword evidence="3" id="KW-0813">Transport</keyword>
<evidence type="ECO:0000313" key="8">
    <source>
        <dbReference type="Proteomes" id="UP000239772"/>
    </source>
</evidence>
<evidence type="ECO:0000259" key="6">
    <source>
        <dbReference type="PROSITE" id="PS50893"/>
    </source>
</evidence>
<keyword evidence="4" id="KW-0547">Nucleotide-binding</keyword>
<dbReference type="Pfam" id="PF08352">
    <property type="entry name" value="oligo_HPY"/>
    <property type="match status" value="1"/>
</dbReference>
<evidence type="ECO:0000256" key="5">
    <source>
        <dbReference type="ARBA" id="ARBA00022840"/>
    </source>
</evidence>
<proteinExistence type="inferred from homology"/>
<dbReference type="InterPro" id="IPR003593">
    <property type="entry name" value="AAA+_ATPase"/>
</dbReference>
<dbReference type="AlphaFoldDB" id="A0A2T1HNF6"/>
<dbReference type="InterPro" id="IPR003439">
    <property type="entry name" value="ABC_transporter-like_ATP-bd"/>
</dbReference>
<dbReference type="InterPro" id="IPR050319">
    <property type="entry name" value="ABC_transp_ATP-bind"/>
</dbReference>
<dbReference type="SUPFAM" id="SSF52540">
    <property type="entry name" value="P-loop containing nucleoside triphosphate hydrolases"/>
    <property type="match status" value="1"/>
</dbReference>
<feature type="domain" description="ABC transporter" evidence="6">
    <location>
        <begin position="15"/>
        <end position="263"/>
    </location>
</feature>
<dbReference type="PROSITE" id="PS00211">
    <property type="entry name" value="ABC_TRANSPORTER_1"/>
    <property type="match status" value="1"/>
</dbReference>
<protein>
    <recommendedName>
        <fullName evidence="6">ABC transporter domain-containing protein</fullName>
    </recommendedName>
</protein>
<evidence type="ECO:0000256" key="2">
    <source>
        <dbReference type="ARBA" id="ARBA00005417"/>
    </source>
</evidence>
<dbReference type="Pfam" id="PF00005">
    <property type="entry name" value="ABC_tran"/>
    <property type="match status" value="1"/>
</dbReference>
<dbReference type="NCBIfam" id="TIGR01727">
    <property type="entry name" value="oligo_HPY"/>
    <property type="match status" value="1"/>
</dbReference>
<dbReference type="SMART" id="SM00382">
    <property type="entry name" value="AAA"/>
    <property type="match status" value="1"/>
</dbReference>
<sequence length="339" mass="36700">MATEPTSLPVQGPAMQLRDIVLDFRTRSGFGQDKVFRALDSVSLDIGPGEVIGLVGESGSGKTTLGKTMLGVHRPTAGQILYRGADLANLSARGWKPFRRDLQMVFQDPLSSFNPRFTLGSSLALPLALHDVVPKKQIPDEVASLLTRVGLTPEHARRYPHELSGGQLQRVAIARAISVKPRIIVADEAVSKLDVSVRAQVLNLLKRMNRETGVGLVFITHDLGVARFLCDRIAVMYFGRIVEQGPTEAIFGDPRHPYTLSLLRARQHGRTPVASDADETALTIPDPARACHYAPRCARRTPQCIAERPVLAGGSHTFACFNPLSTQAAAAPAHAAMKA</sequence>
<dbReference type="GO" id="GO:0005886">
    <property type="term" value="C:plasma membrane"/>
    <property type="evidence" value="ECO:0007669"/>
    <property type="project" value="UniProtKB-SubCell"/>
</dbReference>
<evidence type="ECO:0000256" key="1">
    <source>
        <dbReference type="ARBA" id="ARBA00004417"/>
    </source>
</evidence>
<comment type="subcellular location">
    <subcellularLocation>
        <location evidence="1">Cell inner membrane</location>
        <topology evidence="1">Peripheral membrane protein</topology>
    </subcellularLocation>
</comment>
<dbReference type="GO" id="GO:0005524">
    <property type="term" value="F:ATP binding"/>
    <property type="evidence" value="ECO:0007669"/>
    <property type="project" value="UniProtKB-KW"/>
</dbReference>
<dbReference type="GO" id="GO:0015833">
    <property type="term" value="P:peptide transport"/>
    <property type="evidence" value="ECO:0007669"/>
    <property type="project" value="InterPro"/>
</dbReference>
<dbReference type="GO" id="GO:0055085">
    <property type="term" value="P:transmembrane transport"/>
    <property type="evidence" value="ECO:0007669"/>
    <property type="project" value="UniProtKB-ARBA"/>
</dbReference>
<dbReference type="InterPro" id="IPR017871">
    <property type="entry name" value="ABC_transporter-like_CS"/>
</dbReference>
<comment type="similarity">
    <text evidence="2">Belongs to the ABC transporter superfamily.</text>
</comment>
<keyword evidence="8" id="KW-1185">Reference proteome</keyword>
<evidence type="ECO:0000313" key="7">
    <source>
        <dbReference type="EMBL" id="PSC03184.1"/>
    </source>
</evidence>
<dbReference type="InterPro" id="IPR027417">
    <property type="entry name" value="P-loop_NTPase"/>
</dbReference>
<dbReference type="PANTHER" id="PTHR43776:SF7">
    <property type="entry name" value="D,D-DIPEPTIDE TRANSPORT ATP-BINDING PROTEIN DDPF-RELATED"/>
    <property type="match status" value="1"/>
</dbReference>
<comment type="caution">
    <text evidence="7">The sequence shown here is derived from an EMBL/GenBank/DDBJ whole genome shotgun (WGS) entry which is preliminary data.</text>
</comment>
<dbReference type="GO" id="GO:0016887">
    <property type="term" value="F:ATP hydrolysis activity"/>
    <property type="evidence" value="ECO:0007669"/>
    <property type="project" value="InterPro"/>
</dbReference>
<evidence type="ECO:0000256" key="4">
    <source>
        <dbReference type="ARBA" id="ARBA00022741"/>
    </source>
</evidence>
<gene>
    <name evidence="7" type="ORF">SLNSH_20325</name>
</gene>
<keyword evidence="5" id="KW-0067">ATP-binding</keyword>
<dbReference type="EMBL" id="PVZS01000030">
    <property type="protein sequence ID" value="PSC03184.1"/>
    <property type="molecule type" value="Genomic_DNA"/>
</dbReference>
<dbReference type="Gene3D" id="3.40.50.300">
    <property type="entry name" value="P-loop containing nucleotide triphosphate hydrolases"/>
    <property type="match status" value="1"/>
</dbReference>
<dbReference type="PANTHER" id="PTHR43776">
    <property type="entry name" value="TRANSPORT ATP-BINDING PROTEIN"/>
    <property type="match status" value="1"/>
</dbReference>
<reference evidence="8" key="1">
    <citation type="submission" date="2018-03" db="EMBL/GenBank/DDBJ databases">
        <authorList>
            <person name="Sun L."/>
            <person name="Liu H."/>
            <person name="Chen W."/>
            <person name="Huang K."/>
            <person name="Liu W."/>
            <person name="Gao X."/>
        </authorList>
    </citation>
    <scope>NUCLEOTIDE SEQUENCE [LARGE SCALE GENOMIC DNA]</scope>
    <source>
        <strain evidence="8">SH9</strain>
    </source>
</reference>
<dbReference type="RefSeq" id="WP_106339385.1">
    <property type="nucleotide sequence ID" value="NZ_PVZS01000030.1"/>
</dbReference>
<dbReference type="Proteomes" id="UP000239772">
    <property type="component" value="Unassembled WGS sequence"/>
</dbReference>
<dbReference type="OrthoDB" id="7328866at2"/>
<dbReference type="PROSITE" id="PS50893">
    <property type="entry name" value="ABC_TRANSPORTER_2"/>
    <property type="match status" value="1"/>
</dbReference>
<dbReference type="CDD" id="cd03257">
    <property type="entry name" value="ABC_NikE_OppD_transporters"/>
    <property type="match status" value="1"/>
</dbReference>
<name>A0A2T1HNF6_9HYPH</name>
<evidence type="ECO:0000256" key="3">
    <source>
        <dbReference type="ARBA" id="ARBA00022448"/>
    </source>
</evidence>